<name>A0A318KVZ9_9FIRM</name>
<evidence type="ECO:0000256" key="1">
    <source>
        <dbReference type="ARBA" id="ARBA00001286"/>
    </source>
</evidence>
<dbReference type="GO" id="GO:0005737">
    <property type="term" value="C:cytoplasm"/>
    <property type="evidence" value="ECO:0007669"/>
    <property type="project" value="UniProtKB-SubCell"/>
</dbReference>
<dbReference type="GO" id="GO:0003908">
    <property type="term" value="F:methylated-DNA-[protein]-cysteine S-methyltransferase activity"/>
    <property type="evidence" value="ECO:0007669"/>
    <property type="project" value="UniProtKB-UniRule"/>
</dbReference>
<evidence type="ECO:0000256" key="5">
    <source>
        <dbReference type="ARBA" id="ARBA00022679"/>
    </source>
</evidence>
<evidence type="ECO:0000256" key="8">
    <source>
        <dbReference type="ARBA" id="ARBA00049348"/>
    </source>
</evidence>
<accession>A0A318KVZ9</accession>
<keyword evidence="6 9" id="KW-0227">DNA damage</keyword>
<dbReference type="Gene3D" id="3.30.160.70">
    <property type="entry name" value="Methylated DNA-protein cysteine methyltransferase domain"/>
    <property type="match status" value="1"/>
</dbReference>
<reference evidence="11 12" key="1">
    <citation type="submission" date="2018-05" db="EMBL/GenBank/DDBJ databases">
        <title>Genomic Encyclopedia of Type Strains, Phase IV (KMG-IV): sequencing the most valuable type-strain genomes for metagenomic binning, comparative biology and taxonomic classification.</title>
        <authorList>
            <person name="Goeker M."/>
        </authorList>
    </citation>
    <scope>NUCLEOTIDE SEQUENCE [LARGE SCALE GENOMIC DNA]</scope>
    <source>
        <strain evidence="11 12">JC118</strain>
    </source>
</reference>
<dbReference type="SUPFAM" id="SSF53155">
    <property type="entry name" value="Methylated DNA-protein cysteine methyltransferase domain"/>
    <property type="match status" value="1"/>
</dbReference>
<comment type="catalytic activity">
    <reaction evidence="1 9">
        <text>a 4-O-methyl-thymidine in DNA + L-cysteinyl-[protein] = a thymidine in DNA + S-methyl-L-cysteinyl-[protein]</text>
        <dbReference type="Rhea" id="RHEA:53428"/>
        <dbReference type="Rhea" id="RHEA-COMP:10131"/>
        <dbReference type="Rhea" id="RHEA-COMP:10132"/>
        <dbReference type="Rhea" id="RHEA-COMP:13555"/>
        <dbReference type="Rhea" id="RHEA-COMP:13556"/>
        <dbReference type="ChEBI" id="CHEBI:29950"/>
        <dbReference type="ChEBI" id="CHEBI:82612"/>
        <dbReference type="ChEBI" id="CHEBI:137386"/>
        <dbReference type="ChEBI" id="CHEBI:137387"/>
        <dbReference type="EC" id="2.1.1.63"/>
    </reaction>
</comment>
<dbReference type="STRING" id="1034346.GCA_000313565_00365"/>
<evidence type="ECO:0000256" key="7">
    <source>
        <dbReference type="ARBA" id="ARBA00023204"/>
    </source>
</evidence>
<evidence type="ECO:0000256" key="9">
    <source>
        <dbReference type="HAMAP-Rule" id="MF_00772"/>
    </source>
</evidence>
<keyword evidence="4 9" id="KW-0489">Methyltransferase</keyword>
<comment type="miscellaneous">
    <text evidence="9">This enzyme catalyzes only one turnover and therefore is not strictly catalytic. According to one definition, an enzyme is a biocatalyst that acts repeatedly and over many reaction cycles.</text>
</comment>
<dbReference type="InterPro" id="IPR014048">
    <property type="entry name" value="MethylDNA_cys_MeTrfase_DNA-bd"/>
</dbReference>
<feature type="domain" description="Methylated-DNA-[protein]-cysteine S-methyltransferase DNA binding" evidence="10">
    <location>
        <begin position="75"/>
        <end position="154"/>
    </location>
</feature>
<dbReference type="FunFam" id="1.10.10.10:FF:000214">
    <property type="entry name" value="Methylated-DNA--protein-cysteine methyltransferase"/>
    <property type="match status" value="1"/>
</dbReference>
<evidence type="ECO:0000256" key="3">
    <source>
        <dbReference type="ARBA" id="ARBA00022490"/>
    </source>
</evidence>
<dbReference type="Proteomes" id="UP000247612">
    <property type="component" value="Unassembled WGS sequence"/>
</dbReference>
<dbReference type="InterPro" id="IPR036631">
    <property type="entry name" value="MGMT_N_sf"/>
</dbReference>
<dbReference type="CDD" id="cd06445">
    <property type="entry name" value="ATase"/>
    <property type="match status" value="1"/>
</dbReference>
<dbReference type="PANTHER" id="PTHR10815">
    <property type="entry name" value="METHYLATED-DNA--PROTEIN-CYSTEINE METHYLTRANSFERASE"/>
    <property type="match status" value="1"/>
</dbReference>
<comment type="caution">
    <text evidence="11">The sequence shown here is derived from an EMBL/GenBank/DDBJ whole genome shotgun (WGS) entry which is preliminary data.</text>
</comment>
<dbReference type="InterPro" id="IPR001497">
    <property type="entry name" value="MethylDNA_cys_MeTrfase_AS"/>
</dbReference>
<dbReference type="GO" id="GO:0032259">
    <property type="term" value="P:methylation"/>
    <property type="evidence" value="ECO:0007669"/>
    <property type="project" value="UniProtKB-KW"/>
</dbReference>
<dbReference type="InterPro" id="IPR036388">
    <property type="entry name" value="WH-like_DNA-bd_sf"/>
</dbReference>
<organism evidence="11 12">
    <name type="scientific">Dielma fastidiosa</name>
    <dbReference type="NCBI Taxonomy" id="1034346"/>
    <lineage>
        <taxon>Bacteria</taxon>
        <taxon>Bacillati</taxon>
        <taxon>Bacillota</taxon>
        <taxon>Erysipelotrichia</taxon>
        <taxon>Erysipelotrichales</taxon>
        <taxon>Erysipelotrichaceae</taxon>
        <taxon>Dielma</taxon>
    </lineage>
</organism>
<protein>
    <recommendedName>
        <fullName evidence="9">Methylated-DNA--protein-cysteine methyltransferase</fullName>
        <ecNumber evidence="9">2.1.1.63</ecNumber>
    </recommendedName>
    <alternativeName>
        <fullName evidence="9">6-O-methylguanine-DNA methyltransferase</fullName>
        <shortName evidence="9">MGMT</shortName>
    </alternativeName>
    <alternativeName>
        <fullName evidence="9">O-6-methylguanine-DNA-alkyltransferase</fullName>
    </alternativeName>
</protein>
<dbReference type="PROSITE" id="PS00374">
    <property type="entry name" value="MGMT"/>
    <property type="match status" value="1"/>
</dbReference>
<gene>
    <name evidence="11" type="ORF">DES51_101370</name>
</gene>
<dbReference type="InterPro" id="IPR023546">
    <property type="entry name" value="MGMT"/>
</dbReference>
<dbReference type="PANTHER" id="PTHR10815:SF5">
    <property type="entry name" value="METHYLATED-DNA--PROTEIN-CYSTEINE METHYLTRANSFERASE"/>
    <property type="match status" value="1"/>
</dbReference>
<dbReference type="EC" id="2.1.1.63" evidence="9"/>
<dbReference type="Gene3D" id="1.10.10.10">
    <property type="entry name" value="Winged helix-like DNA-binding domain superfamily/Winged helix DNA-binding domain"/>
    <property type="match status" value="1"/>
</dbReference>
<dbReference type="HAMAP" id="MF_00772">
    <property type="entry name" value="OGT"/>
    <property type="match status" value="1"/>
</dbReference>
<dbReference type="Pfam" id="PF01035">
    <property type="entry name" value="DNA_binding_1"/>
    <property type="match status" value="1"/>
</dbReference>
<evidence type="ECO:0000256" key="2">
    <source>
        <dbReference type="ARBA" id="ARBA00008711"/>
    </source>
</evidence>
<dbReference type="GeneID" id="94440007"/>
<evidence type="ECO:0000259" key="10">
    <source>
        <dbReference type="Pfam" id="PF01035"/>
    </source>
</evidence>
<evidence type="ECO:0000313" key="11">
    <source>
        <dbReference type="EMBL" id="PXX81749.1"/>
    </source>
</evidence>
<dbReference type="NCBIfam" id="TIGR00589">
    <property type="entry name" value="ogt"/>
    <property type="match status" value="1"/>
</dbReference>
<feature type="active site" description="Nucleophile; methyl group acceptor" evidence="9">
    <location>
        <position position="126"/>
    </location>
</feature>
<comment type="function">
    <text evidence="9">Involved in the cellular defense against the biological effects of O6-methylguanine (O6-MeG) and O4-methylthymine (O4-MeT) in DNA. Repairs the methylated nucleobase in DNA by stoichiometrically transferring the methyl group to a cysteine residue in the enzyme. This is a suicide reaction: the enzyme is irreversibly inactivated.</text>
</comment>
<evidence type="ECO:0000256" key="6">
    <source>
        <dbReference type="ARBA" id="ARBA00022763"/>
    </source>
</evidence>
<keyword evidence="3 9" id="KW-0963">Cytoplasm</keyword>
<dbReference type="InterPro" id="IPR036217">
    <property type="entry name" value="MethylDNA_cys_MeTrfase_DNAb"/>
</dbReference>
<proteinExistence type="inferred from homology"/>
<dbReference type="RefSeq" id="WP_022936666.1">
    <property type="nucleotide sequence ID" value="NZ_BAABZA010000001.1"/>
</dbReference>
<keyword evidence="7 9" id="KW-0234">DNA repair</keyword>
<comment type="catalytic activity">
    <reaction evidence="8 9">
        <text>a 6-O-methyl-2'-deoxyguanosine in DNA + L-cysteinyl-[protein] = S-methyl-L-cysteinyl-[protein] + a 2'-deoxyguanosine in DNA</text>
        <dbReference type="Rhea" id="RHEA:24000"/>
        <dbReference type="Rhea" id="RHEA-COMP:10131"/>
        <dbReference type="Rhea" id="RHEA-COMP:10132"/>
        <dbReference type="Rhea" id="RHEA-COMP:11367"/>
        <dbReference type="Rhea" id="RHEA-COMP:11368"/>
        <dbReference type="ChEBI" id="CHEBI:29950"/>
        <dbReference type="ChEBI" id="CHEBI:82612"/>
        <dbReference type="ChEBI" id="CHEBI:85445"/>
        <dbReference type="ChEBI" id="CHEBI:85448"/>
        <dbReference type="EC" id="2.1.1.63"/>
    </reaction>
</comment>
<evidence type="ECO:0000313" key="12">
    <source>
        <dbReference type="Proteomes" id="UP000247612"/>
    </source>
</evidence>
<sequence length="159" mass="17981">MNKEKEMQIDYFKSAIGLLRIGVIEGELVSLVFVNEKCESAEETPCSKLVKKQLKEYFKGKRLQFDVPMSVHGTPFQERVWAELQRIPFGETRSYQQIAEAVGSPKAVRAVGNANNRNPICIIIPCHRVIGKNQQLVGYAGGIVRKQALLEYERDVIES</sequence>
<dbReference type="AlphaFoldDB" id="A0A318KVZ9"/>
<dbReference type="EMBL" id="QJKH01000001">
    <property type="protein sequence ID" value="PXX81749.1"/>
    <property type="molecule type" value="Genomic_DNA"/>
</dbReference>
<comment type="similarity">
    <text evidence="2 9">Belongs to the MGMT family.</text>
</comment>
<keyword evidence="5 9" id="KW-0808">Transferase</keyword>
<evidence type="ECO:0000256" key="4">
    <source>
        <dbReference type="ARBA" id="ARBA00022603"/>
    </source>
</evidence>
<dbReference type="GO" id="GO:0006307">
    <property type="term" value="P:DNA alkylation repair"/>
    <property type="evidence" value="ECO:0007669"/>
    <property type="project" value="UniProtKB-UniRule"/>
</dbReference>
<keyword evidence="12" id="KW-1185">Reference proteome</keyword>
<dbReference type="SUPFAM" id="SSF46767">
    <property type="entry name" value="Methylated DNA-protein cysteine methyltransferase, C-terminal domain"/>
    <property type="match status" value="1"/>
</dbReference>
<comment type="subcellular location">
    <subcellularLocation>
        <location evidence="9">Cytoplasm</location>
    </subcellularLocation>
</comment>